<feature type="compositionally biased region" description="Polar residues" evidence="2">
    <location>
        <begin position="177"/>
        <end position="194"/>
    </location>
</feature>
<feature type="domain" description="C2H2-type" evidence="3">
    <location>
        <begin position="199"/>
        <end position="224"/>
    </location>
</feature>
<name>A0A1V6TTV3_9EURO</name>
<evidence type="ECO:0000313" key="5">
    <source>
        <dbReference type="Proteomes" id="UP000191285"/>
    </source>
</evidence>
<comment type="caution">
    <text evidence="4">The sequence shown here is derived from an EMBL/GenBank/DDBJ whole genome shotgun (WGS) entry which is preliminary data.</text>
</comment>
<dbReference type="SUPFAM" id="SSF57667">
    <property type="entry name" value="beta-beta-alpha zinc fingers"/>
    <property type="match status" value="1"/>
</dbReference>
<dbReference type="GO" id="GO:0008270">
    <property type="term" value="F:zinc ion binding"/>
    <property type="evidence" value="ECO:0007669"/>
    <property type="project" value="UniProtKB-KW"/>
</dbReference>
<dbReference type="PROSITE" id="PS50157">
    <property type="entry name" value="ZINC_FINGER_C2H2_2"/>
    <property type="match status" value="1"/>
</dbReference>
<dbReference type="OrthoDB" id="2687452at2759"/>
<proteinExistence type="predicted"/>
<keyword evidence="5" id="KW-1185">Reference proteome</keyword>
<evidence type="ECO:0000313" key="4">
    <source>
        <dbReference type="EMBL" id="OQE29596.1"/>
    </source>
</evidence>
<keyword evidence="1" id="KW-0862">Zinc</keyword>
<feature type="region of interest" description="Disordered" evidence="2">
    <location>
        <begin position="177"/>
        <end position="196"/>
    </location>
</feature>
<dbReference type="PROSITE" id="PS00028">
    <property type="entry name" value="ZINC_FINGER_C2H2_1"/>
    <property type="match status" value="1"/>
</dbReference>
<dbReference type="Gene3D" id="3.30.160.60">
    <property type="entry name" value="Classic Zinc Finger"/>
    <property type="match status" value="1"/>
</dbReference>
<organism evidence="4 5">
    <name type="scientific">Penicillium steckii</name>
    <dbReference type="NCBI Taxonomy" id="303698"/>
    <lineage>
        <taxon>Eukaryota</taxon>
        <taxon>Fungi</taxon>
        <taxon>Dikarya</taxon>
        <taxon>Ascomycota</taxon>
        <taxon>Pezizomycotina</taxon>
        <taxon>Eurotiomycetes</taxon>
        <taxon>Eurotiomycetidae</taxon>
        <taxon>Eurotiales</taxon>
        <taxon>Aspergillaceae</taxon>
        <taxon>Penicillium</taxon>
    </lineage>
</organism>
<sequence length="276" mass="30571">MQNCTSRRIRSHTGVSHSTMSIPVPLPLPRQSSLSSPSPSQSHHTSFSPFSTPEMQSPFSYPESYASSYSSSPGGMDFFYGMGAPQVQAQTQAPVFDSSFDLEPASPFVPEVHPEIYSFTSSPYMYSPPMQVKEFPFKDFQMYEAPPMATSLPSSASSTCDSVGWNIPEEVPSVTSYPMSMSEDSGPESPSATKPSKPFACDAANCNKAFTRFADLKRHQSSVHYPVFRNCPVDNCSRKGSNGFPRQDHLVEHLRSYHHLDVPKRRACKRSVKEIS</sequence>
<keyword evidence="1" id="KW-0863">Zinc-finger</keyword>
<feature type="region of interest" description="Disordered" evidence="2">
    <location>
        <begin position="1"/>
        <end position="65"/>
    </location>
</feature>
<dbReference type="SMART" id="SM00355">
    <property type="entry name" value="ZnF_C2H2"/>
    <property type="match status" value="2"/>
</dbReference>
<evidence type="ECO:0000256" key="1">
    <source>
        <dbReference type="PROSITE-ProRule" id="PRU00042"/>
    </source>
</evidence>
<dbReference type="AlphaFoldDB" id="A0A1V6TTV3"/>
<feature type="compositionally biased region" description="Low complexity" evidence="2">
    <location>
        <begin position="29"/>
        <end position="65"/>
    </location>
</feature>
<evidence type="ECO:0000256" key="2">
    <source>
        <dbReference type="SAM" id="MobiDB-lite"/>
    </source>
</evidence>
<dbReference type="InterPro" id="IPR036236">
    <property type="entry name" value="Znf_C2H2_sf"/>
</dbReference>
<protein>
    <recommendedName>
        <fullName evidence="3">C2H2-type domain-containing protein</fullName>
    </recommendedName>
</protein>
<dbReference type="Proteomes" id="UP000191285">
    <property type="component" value="Unassembled WGS sequence"/>
</dbReference>
<gene>
    <name evidence="4" type="ORF">PENSTE_c002G05156</name>
</gene>
<reference evidence="5" key="1">
    <citation type="journal article" date="2017" name="Nat. Microbiol.">
        <title>Global analysis of biosynthetic gene clusters reveals vast potential of secondary metabolite production in Penicillium species.</title>
        <authorList>
            <person name="Nielsen J.C."/>
            <person name="Grijseels S."/>
            <person name="Prigent S."/>
            <person name="Ji B."/>
            <person name="Dainat J."/>
            <person name="Nielsen K.F."/>
            <person name="Frisvad J.C."/>
            <person name="Workman M."/>
            <person name="Nielsen J."/>
        </authorList>
    </citation>
    <scope>NUCLEOTIDE SEQUENCE [LARGE SCALE GENOMIC DNA]</scope>
    <source>
        <strain evidence="5">IBT 24891</strain>
    </source>
</reference>
<evidence type="ECO:0000259" key="3">
    <source>
        <dbReference type="PROSITE" id="PS50157"/>
    </source>
</evidence>
<accession>A0A1V6TTV3</accession>
<keyword evidence="1" id="KW-0479">Metal-binding</keyword>
<dbReference type="InterPro" id="IPR013087">
    <property type="entry name" value="Znf_C2H2_type"/>
</dbReference>
<dbReference type="EMBL" id="MLKD01000002">
    <property type="protein sequence ID" value="OQE29596.1"/>
    <property type="molecule type" value="Genomic_DNA"/>
</dbReference>
<dbReference type="STRING" id="303698.A0A1V6TTV3"/>